<keyword evidence="6" id="KW-1185">Reference proteome</keyword>
<reference evidence="5 6" key="1">
    <citation type="submission" date="2024-08" db="EMBL/GenBank/DDBJ databases">
        <authorList>
            <person name="Will J Nash"/>
            <person name="Angela Man"/>
            <person name="Seanna McTaggart"/>
            <person name="Kendall Baker"/>
            <person name="Tom Barker"/>
            <person name="Leah Catchpole"/>
            <person name="Alex Durrant"/>
            <person name="Karim Gharbi"/>
            <person name="Naomi Irish"/>
            <person name="Gemy Kaithakottil"/>
            <person name="Debby Ku"/>
            <person name="Aaliyah Providence"/>
            <person name="Felix Shaw"/>
            <person name="David Swarbreck"/>
            <person name="Chris Watkins"/>
            <person name="Ann M. McCartney"/>
            <person name="Giulio Formenti"/>
            <person name="Alice Mouton"/>
            <person name="Noel Vella"/>
            <person name="Bjorn M von Reumont"/>
            <person name="Adriana Vella"/>
            <person name="Wilfried Haerty"/>
        </authorList>
    </citation>
    <scope>NUCLEOTIDE SEQUENCE [LARGE SCALE GENOMIC DNA]</scope>
</reference>
<gene>
    <name evidence="5" type="ORF">XYLVIOL_LOCUS8529</name>
</gene>
<evidence type="ECO:0000313" key="6">
    <source>
        <dbReference type="Proteomes" id="UP001642520"/>
    </source>
</evidence>
<protein>
    <recommendedName>
        <fullName evidence="7">Sex-regulated protein janus-A</fullName>
    </recommendedName>
</protein>
<evidence type="ECO:0000256" key="1">
    <source>
        <dbReference type="ARBA" id="ARBA00002508"/>
    </source>
</evidence>
<evidence type="ECO:0000256" key="2">
    <source>
        <dbReference type="ARBA" id="ARBA00010971"/>
    </source>
</evidence>
<accession>A0ABP1P6M8</accession>
<dbReference type="Gene3D" id="3.50.20.20">
    <property type="entry name" value="Janus/Ocnus"/>
    <property type="match status" value="1"/>
</dbReference>
<comment type="function">
    <text evidence="1">JanA and janB regulate somatic sex differentiation.</text>
</comment>
<dbReference type="PANTHER" id="PTHR12258">
    <property type="entry name" value="JANUS-A/JANUS-B"/>
    <property type="match status" value="1"/>
</dbReference>
<evidence type="ECO:0000256" key="3">
    <source>
        <dbReference type="ARBA" id="ARBA00022782"/>
    </source>
</evidence>
<comment type="caution">
    <text evidence="5">The sequence shown here is derived from an EMBL/GenBank/DDBJ whole genome shotgun (WGS) entry which is preliminary data.</text>
</comment>
<comment type="similarity">
    <text evidence="2">Belongs to the janus family.</text>
</comment>
<dbReference type="PANTHER" id="PTHR12258:SF5">
    <property type="entry name" value="BCDNA.GH02250-RELATED"/>
    <property type="match status" value="1"/>
</dbReference>
<name>A0ABP1P6M8_XYLVO</name>
<organism evidence="5 6">
    <name type="scientific">Xylocopa violacea</name>
    <name type="common">Violet carpenter bee</name>
    <name type="synonym">Apis violacea</name>
    <dbReference type="NCBI Taxonomy" id="135666"/>
    <lineage>
        <taxon>Eukaryota</taxon>
        <taxon>Metazoa</taxon>
        <taxon>Ecdysozoa</taxon>
        <taxon>Arthropoda</taxon>
        <taxon>Hexapoda</taxon>
        <taxon>Insecta</taxon>
        <taxon>Pterygota</taxon>
        <taxon>Neoptera</taxon>
        <taxon>Endopterygota</taxon>
        <taxon>Hymenoptera</taxon>
        <taxon>Apocrita</taxon>
        <taxon>Aculeata</taxon>
        <taxon>Apoidea</taxon>
        <taxon>Anthophila</taxon>
        <taxon>Apidae</taxon>
        <taxon>Xylocopa</taxon>
        <taxon>Xylocopa</taxon>
    </lineage>
</organism>
<evidence type="ECO:0000256" key="4">
    <source>
        <dbReference type="ARBA" id="ARBA00022928"/>
    </source>
</evidence>
<evidence type="ECO:0008006" key="7">
    <source>
        <dbReference type="Google" id="ProtNLM"/>
    </source>
</evidence>
<keyword evidence="4" id="KW-0726">Sexual differentiation</keyword>
<proteinExistence type="inferred from homology"/>
<dbReference type="Pfam" id="PF05005">
    <property type="entry name" value="Ocnus"/>
    <property type="match status" value="1"/>
</dbReference>
<dbReference type="InterPro" id="IPR007702">
    <property type="entry name" value="Janus"/>
</dbReference>
<sequence length="153" mass="17043">MTASLKNFGIGALNTRRIIFKAVHSNSKRSVAMSELLNKVPDVDIDGHGRFKYILINVQDDTNNVSKSIVRGYARAQWHGDIFDDVNEEIKLIAGLRANCLGGGRIEHYPTEKTIKVYGYSQGFGKANHEVSVALLKKKYPDYSITCSDCDGY</sequence>
<dbReference type="SUPFAM" id="SSF143724">
    <property type="entry name" value="PHP14-like"/>
    <property type="match status" value="1"/>
</dbReference>
<dbReference type="Proteomes" id="UP001642520">
    <property type="component" value="Unassembled WGS sequence"/>
</dbReference>
<dbReference type="InterPro" id="IPR038596">
    <property type="entry name" value="Janus_sf"/>
</dbReference>
<keyword evidence="3" id="KW-0221">Differentiation</keyword>
<dbReference type="EMBL" id="CAXAJV020001296">
    <property type="protein sequence ID" value="CAL7947804.1"/>
    <property type="molecule type" value="Genomic_DNA"/>
</dbReference>
<evidence type="ECO:0000313" key="5">
    <source>
        <dbReference type="EMBL" id="CAL7947804.1"/>
    </source>
</evidence>